<protein>
    <submittedName>
        <fullName evidence="1">Putative modified peptide</fullName>
    </submittedName>
</protein>
<dbReference type="RefSeq" id="WP_166654177.1">
    <property type="nucleotide sequence ID" value="NZ_SNZH01000011.1"/>
</dbReference>
<dbReference type="EMBL" id="SNZH01000011">
    <property type="protein sequence ID" value="TDR41206.1"/>
    <property type="molecule type" value="Genomic_DNA"/>
</dbReference>
<sequence>MANELNPQQVETLLGKLANDDDFRSALQKDPATALQSIGLPAALAPCFAASDLPDKAAARNAADTLRAGALTTLGQVPHNLVRR</sequence>
<gene>
    <name evidence="1" type="ORF">DFR29_111118</name>
</gene>
<dbReference type="NCBIfam" id="TIGR04509">
    <property type="entry name" value="mod_pep_NH_fam"/>
    <property type="match status" value="1"/>
</dbReference>
<proteinExistence type="predicted"/>
<dbReference type="Proteomes" id="UP000295293">
    <property type="component" value="Unassembled WGS sequence"/>
</dbReference>
<reference evidence="1 2" key="1">
    <citation type="submission" date="2019-03" db="EMBL/GenBank/DDBJ databases">
        <title>Genomic Encyclopedia of Type Strains, Phase IV (KMG-IV): sequencing the most valuable type-strain genomes for metagenomic binning, comparative biology and taxonomic classification.</title>
        <authorList>
            <person name="Goeker M."/>
        </authorList>
    </citation>
    <scope>NUCLEOTIDE SEQUENCE [LARGE SCALE GENOMIC DNA]</scope>
    <source>
        <strain evidence="1 2">DSM 21667</strain>
    </source>
</reference>
<comment type="caution">
    <text evidence="1">The sequence shown here is derived from an EMBL/GenBank/DDBJ whole genome shotgun (WGS) entry which is preliminary data.</text>
</comment>
<name>A0A4R6YSS1_9GAMM</name>
<keyword evidence="2" id="KW-1185">Reference proteome</keyword>
<dbReference type="AlphaFoldDB" id="A0A4R6YSS1"/>
<accession>A0A4R6YSS1</accession>
<evidence type="ECO:0000313" key="2">
    <source>
        <dbReference type="Proteomes" id="UP000295293"/>
    </source>
</evidence>
<evidence type="ECO:0000313" key="1">
    <source>
        <dbReference type="EMBL" id="TDR41206.1"/>
    </source>
</evidence>
<dbReference type="InterPro" id="IPR030976">
    <property type="entry name" value="Mod_pep_NH_fam"/>
</dbReference>
<organism evidence="1 2">
    <name type="scientific">Tahibacter aquaticus</name>
    <dbReference type="NCBI Taxonomy" id="520092"/>
    <lineage>
        <taxon>Bacteria</taxon>
        <taxon>Pseudomonadati</taxon>
        <taxon>Pseudomonadota</taxon>
        <taxon>Gammaproteobacteria</taxon>
        <taxon>Lysobacterales</taxon>
        <taxon>Rhodanobacteraceae</taxon>
        <taxon>Tahibacter</taxon>
    </lineage>
</organism>